<dbReference type="EMBL" id="JAJJMA010037951">
    <property type="protein sequence ID" value="MCL7024756.1"/>
    <property type="molecule type" value="Genomic_DNA"/>
</dbReference>
<dbReference type="PANTHER" id="PTHR10366:SF696">
    <property type="entry name" value="OS07G0601900 PROTEIN"/>
    <property type="match status" value="1"/>
</dbReference>
<dbReference type="Proteomes" id="UP001177140">
    <property type="component" value="Unassembled WGS sequence"/>
</dbReference>
<dbReference type="PANTHER" id="PTHR10366">
    <property type="entry name" value="NAD DEPENDENT EPIMERASE/DEHYDRATASE"/>
    <property type="match status" value="1"/>
</dbReference>
<proteinExistence type="inferred from homology"/>
<evidence type="ECO:0000313" key="4">
    <source>
        <dbReference type="EMBL" id="MCL7024756.1"/>
    </source>
</evidence>
<protein>
    <recommendedName>
        <fullName evidence="3">3-beta hydroxysteroid dehydrogenase/isomerase domain-containing protein</fullName>
    </recommendedName>
</protein>
<organism evidence="4 5">
    <name type="scientific">Papaver nudicaule</name>
    <name type="common">Iceland poppy</name>
    <dbReference type="NCBI Taxonomy" id="74823"/>
    <lineage>
        <taxon>Eukaryota</taxon>
        <taxon>Viridiplantae</taxon>
        <taxon>Streptophyta</taxon>
        <taxon>Embryophyta</taxon>
        <taxon>Tracheophyta</taxon>
        <taxon>Spermatophyta</taxon>
        <taxon>Magnoliopsida</taxon>
        <taxon>Ranunculales</taxon>
        <taxon>Papaveraceae</taxon>
        <taxon>Papaveroideae</taxon>
        <taxon>Papaver</taxon>
    </lineage>
</organism>
<dbReference type="InterPro" id="IPR050425">
    <property type="entry name" value="NAD(P)_dehydrat-like"/>
</dbReference>
<dbReference type="SUPFAM" id="SSF51735">
    <property type="entry name" value="NAD(P)-binding Rossmann-fold domains"/>
    <property type="match status" value="1"/>
</dbReference>
<dbReference type="AlphaFoldDB" id="A0AA41UZ21"/>
<evidence type="ECO:0000256" key="2">
    <source>
        <dbReference type="RuleBase" id="RU004475"/>
    </source>
</evidence>
<dbReference type="FunFam" id="3.40.50.720:FF:000645">
    <property type="entry name" value="Anthocyanidin reductase ((2S)-flavan-3-ol-forming)"/>
    <property type="match status" value="1"/>
</dbReference>
<dbReference type="GO" id="GO:0016616">
    <property type="term" value="F:oxidoreductase activity, acting on the CH-OH group of donors, NAD or NADP as acceptor"/>
    <property type="evidence" value="ECO:0007669"/>
    <property type="project" value="InterPro"/>
</dbReference>
<comment type="similarity">
    <text evidence="2">Belongs to the 3-beta-HSD family.</text>
</comment>
<evidence type="ECO:0000259" key="3">
    <source>
        <dbReference type="Pfam" id="PF01073"/>
    </source>
</evidence>
<dbReference type="Pfam" id="PF01073">
    <property type="entry name" value="3Beta_HSD"/>
    <property type="match status" value="1"/>
</dbReference>
<name>A0AA41UZ21_PAPNU</name>
<evidence type="ECO:0000256" key="1">
    <source>
        <dbReference type="ARBA" id="ARBA00023002"/>
    </source>
</evidence>
<dbReference type="InterPro" id="IPR036291">
    <property type="entry name" value="NAD(P)-bd_dom_sf"/>
</dbReference>
<dbReference type="InterPro" id="IPR018106">
    <property type="entry name" value="CAP_CS_N"/>
</dbReference>
<feature type="domain" description="3-beta hydroxysteroid dehydrogenase/isomerase" evidence="3">
    <location>
        <begin position="11"/>
        <end position="203"/>
    </location>
</feature>
<dbReference type="InterPro" id="IPR002225">
    <property type="entry name" value="3Beta_OHSteriod_DH/Estase"/>
</dbReference>
<keyword evidence="5" id="KW-1185">Reference proteome</keyword>
<sequence length="357" mass="39703">MTNRRTFTVCVTGGAGFIGSSSIVKKLLEKGHNVRATLRNLNDQNKVGLLKRLEGAETRLELFAADIYKPNEFDVVIKGCDFVFHVATPLQHSNENSHQYKSTTEAALAGAKSIGESCMRSGTVRRLIYTASVVAASPLREDGTGYKNVIDESCWTPLNHHFPYANEHVEAYVDSKSLSEKEILKFGDKDINGGVEFEVVSLTCGLVGGDTILSYLPDSIGVLVSHLTAIPNHAPTYQALKFLEAVVGKVPVVHIEDIVEAHLFCIEQPSMNGRFLCANGYLTVTEIRDYFRRYHPELTVAQELEEDEKLERTIHWGSTKLEDLGFVYKCNVEKILDDSVECAKKFYTKECTIKAFG</sequence>
<accession>A0AA41UZ21</accession>
<gene>
    <name evidence="4" type="ORF">MKW94_018464</name>
</gene>
<keyword evidence="1 2" id="KW-0560">Oxidoreductase</keyword>
<reference evidence="4" key="1">
    <citation type="submission" date="2022-03" db="EMBL/GenBank/DDBJ databases">
        <title>A functionally conserved STORR gene fusion in Papaver species that diverged 16.8 million years ago.</title>
        <authorList>
            <person name="Catania T."/>
        </authorList>
    </citation>
    <scope>NUCLEOTIDE SEQUENCE</scope>
    <source>
        <strain evidence="4">S-191538</strain>
    </source>
</reference>
<comment type="caution">
    <text evidence="4">The sequence shown here is derived from an EMBL/GenBank/DDBJ whole genome shotgun (WGS) entry which is preliminary data.</text>
</comment>
<evidence type="ECO:0000313" key="5">
    <source>
        <dbReference type="Proteomes" id="UP001177140"/>
    </source>
</evidence>
<dbReference type="Gene3D" id="3.40.50.720">
    <property type="entry name" value="NAD(P)-binding Rossmann-like Domain"/>
    <property type="match status" value="1"/>
</dbReference>
<dbReference type="PROSITE" id="PS01088">
    <property type="entry name" value="CAP_1"/>
    <property type="match status" value="1"/>
</dbReference>
<dbReference type="GO" id="GO:0006694">
    <property type="term" value="P:steroid biosynthetic process"/>
    <property type="evidence" value="ECO:0007669"/>
    <property type="project" value="InterPro"/>
</dbReference>